<evidence type="ECO:0000256" key="20">
    <source>
        <dbReference type="ARBA" id="ARBA00068795"/>
    </source>
</evidence>
<dbReference type="InterPro" id="IPR020845">
    <property type="entry name" value="AMP-binding_CS"/>
</dbReference>
<dbReference type="InterPro" id="IPR045851">
    <property type="entry name" value="AMP-bd_C_sf"/>
</dbReference>
<evidence type="ECO:0000256" key="13">
    <source>
        <dbReference type="ARBA" id="ARBA00023140"/>
    </source>
</evidence>
<dbReference type="GO" id="GO:0044539">
    <property type="term" value="P:long-chain fatty acid import into cell"/>
    <property type="evidence" value="ECO:0007669"/>
    <property type="project" value="TreeGrafter"/>
</dbReference>
<protein>
    <recommendedName>
        <fullName evidence="20">Very long-chain fatty acid transport protein</fullName>
        <ecNumber evidence="14">6.2.1.3</ecNumber>
    </recommendedName>
    <alternativeName>
        <fullName evidence="16">Long-chain-fatty-acid--CoA ligase</fullName>
    </alternativeName>
    <alternativeName>
        <fullName evidence="21">Very-long-chain acyl-CoA synthetase</fullName>
    </alternativeName>
</protein>
<keyword evidence="3" id="KW-0813">Transport</keyword>
<dbReference type="Proteomes" id="UP001174909">
    <property type="component" value="Unassembled WGS sequence"/>
</dbReference>
<evidence type="ECO:0000256" key="6">
    <source>
        <dbReference type="ARBA" id="ARBA00022692"/>
    </source>
</evidence>
<evidence type="ECO:0000256" key="1">
    <source>
        <dbReference type="ARBA" id="ARBA00004651"/>
    </source>
</evidence>
<evidence type="ECO:0000256" key="2">
    <source>
        <dbReference type="ARBA" id="ARBA00006432"/>
    </source>
</evidence>
<evidence type="ECO:0000313" key="24">
    <source>
        <dbReference type="Proteomes" id="UP001174909"/>
    </source>
</evidence>
<dbReference type="FunFam" id="3.40.50.12780:FF:000019">
    <property type="entry name" value="Long-chain fatty acid transporter"/>
    <property type="match status" value="1"/>
</dbReference>
<comment type="catalytic activity">
    <reaction evidence="18">
        <text>tetracosanoate + ATP + CoA = tetracosanoyl-CoA + AMP + diphosphate</text>
        <dbReference type="Rhea" id="RHEA:33639"/>
        <dbReference type="ChEBI" id="CHEBI:30616"/>
        <dbReference type="ChEBI" id="CHEBI:31014"/>
        <dbReference type="ChEBI" id="CHEBI:33019"/>
        <dbReference type="ChEBI" id="CHEBI:57287"/>
        <dbReference type="ChEBI" id="CHEBI:65052"/>
        <dbReference type="ChEBI" id="CHEBI:456215"/>
    </reaction>
    <physiologicalReaction direction="left-to-right" evidence="18">
        <dbReference type="Rhea" id="RHEA:33640"/>
    </physiologicalReaction>
</comment>
<evidence type="ECO:0000256" key="4">
    <source>
        <dbReference type="ARBA" id="ARBA00022475"/>
    </source>
</evidence>
<evidence type="ECO:0000256" key="5">
    <source>
        <dbReference type="ARBA" id="ARBA00022598"/>
    </source>
</evidence>
<proteinExistence type="inferred from homology"/>
<evidence type="ECO:0000256" key="7">
    <source>
        <dbReference type="ARBA" id="ARBA00022741"/>
    </source>
</evidence>
<comment type="function">
    <text evidence="19">Acyl-CoA synthetase required for both the import of long chain fatty acids (LCFAs) (C14-C18) and the activation very long chain fatty acids (VLCFAs) (C20-C26) by esterification of the fatty acids into metabolically active CoA-thioesters for subsequent degradation or incorporation into phospholipids. The transport and fatty acyl-CoA synthetase activities are genetically separable and are thus independent activities. Esterifies VLCFAs in the peroxisome matrix. The VLCFAs are actively transported into peroxisomes by a PXA1-PXA2 heterodimeric transporter in the peroxisomal membrane.</text>
</comment>
<keyword evidence="9" id="KW-0067">ATP-binding</keyword>
<keyword evidence="10" id="KW-1133">Transmembrane helix</keyword>
<keyword evidence="13" id="KW-0576">Peroxisome</keyword>
<dbReference type="GO" id="GO:0005778">
    <property type="term" value="C:peroxisomal membrane"/>
    <property type="evidence" value="ECO:0007669"/>
    <property type="project" value="UniProtKB-SubCell"/>
</dbReference>
<dbReference type="GO" id="GO:0005524">
    <property type="term" value="F:ATP binding"/>
    <property type="evidence" value="ECO:0007669"/>
    <property type="project" value="UniProtKB-KW"/>
</dbReference>
<evidence type="ECO:0000256" key="15">
    <source>
        <dbReference type="ARBA" id="ARBA00036527"/>
    </source>
</evidence>
<accession>A0AA35X625</accession>
<evidence type="ECO:0000256" key="11">
    <source>
        <dbReference type="ARBA" id="ARBA00023055"/>
    </source>
</evidence>
<evidence type="ECO:0000259" key="22">
    <source>
        <dbReference type="Pfam" id="PF00501"/>
    </source>
</evidence>
<comment type="similarity">
    <text evidence="2">Belongs to the ATP-dependent AMP-binding enzyme family.</text>
</comment>
<dbReference type="AlphaFoldDB" id="A0AA35X625"/>
<dbReference type="PANTHER" id="PTHR43107:SF22">
    <property type="entry name" value="VERY LONG-CHAIN ACYL-COA SYNTHETASE"/>
    <property type="match status" value="1"/>
</dbReference>
<dbReference type="Gene3D" id="3.40.50.12780">
    <property type="entry name" value="N-terminal domain of ligase-like"/>
    <property type="match status" value="1"/>
</dbReference>
<dbReference type="SUPFAM" id="SSF56801">
    <property type="entry name" value="Acetyl-CoA synthetase-like"/>
    <property type="match status" value="1"/>
</dbReference>
<evidence type="ECO:0000256" key="19">
    <source>
        <dbReference type="ARBA" id="ARBA00060276"/>
    </source>
</evidence>
<name>A0AA35X625_GEOBA</name>
<organism evidence="23 24">
    <name type="scientific">Geodia barretti</name>
    <name type="common">Barrett's horny sponge</name>
    <dbReference type="NCBI Taxonomy" id="519541"/>
    <lineage>
        <taxon>Eukaryota</taxon>
        <taxon>Metazoa</taxon>
        <taxon>Porifera</taxon>
        <taxon>Demospongiae</taxon>
        <taxon>Heteroscleromorpha</taxon>
        <taxon>Tetractinellida</taxon>
        <taxon>Astrophorina</taxon>
        <taxon>Geodiidae</taxon>
        <taxon>Geodia</taxon>
    </lineage>
</organism>
<evidence type="ECO:0000256" key="3">
    <source>
        <dbReference type="ARBA" id="ARBA00022448"/>
    </source>
</evidence>
<comment type="catalytic activity">
    <reaction evidence="15">
        <text>a very long-chain fatty acid + ATP + CoA = a very long-chain fatty acyl-CoA + AMP + diphosphate</text>
        <dbReference type="Rhea" id="RHEA:54536"/>
        <dbReference type="ChEBI" id="CHEBI:30616"/>
        <dbReference type="ChEBI" id="CHEBI:33019"/>
        <dbReference type="ChEBI" id="CHEBI:57287"/>
        <dbReference type="ChEBI" id="CHEBI:58950"/>
        <dbReference type="ChEBI" id="CHEBI:138261"/>
        <dbReference type="ChEBI" id="CHEBI:456215"/>
    </reaction>
    <physiologicalReaction direction="left-to-right" evidence="15">
        <dbReference type="Rhea" id="RHEA:54537"/>
    </physiologicalReaction>
</comment>
<dbReference type="FunFam" id="3.30.300.30:FF:000002">
    <property type="entry name" value="Long-chain fatty acid transport protein 1"/>
    <property type="match status" value="1"/>
</dbReference>
<dbReference type="EMBL" id="CASHTH010003024">
    <property type="protein sequence ID" value="CAI8039117.1"/>
    <property type="molecule type" value="Genomic_DNA"/>
</dbReference>
<dbReference type="GO" id="GO:0005324">
    <property type="term" value="F:long-chain fatty acid transmembrane transporter activity"/>
    <property type="evidence" value="ECO:0007669"/>
    <property type="project" value="TreeGrafter"/>
</dbReference>
<evidence type="ECO:0000256" key="16">
    <source>
        <dbReference type="ARBA" id="ARBA00041297"/>
    </source>
</evidence>
<evidence type="ECO:0000256" key="8">
    <source>
        <dbReference type="ARBA" id="ARBA00022832"/>
    </source>
</evidence>
<evidence type="ECO:0000313" key="23">
    <source>
        <dbReference type="EMBL" id="CAI8039117.1"/>
    </source>
</evidence>
<dbReference type="GO" id="GO:0005886">
    <property type="term" value="C:plasma membrane"/>
    <property type="evidence" value="ECO:0007669"/>
    <property type="project" value="UniProtKB-SubCell"/>
</dbReference>
<evidence type="ECO:0000256" key="10">
    <source>
        <dbReference type="ARBA" id="ARBA00022989"/>
    </source>
</evidence>
<dbReference type="Pfam" id="PF00501">
    <property type="entry name" value="AMP-binding"/>
    <property type="match status" value="1"/>
</dbReference>
<comment type="caution">
    <text evidence="23">The sequence shown here is derived from an EMBL/GenBank/DDBJ whole genome shotgun (WGS) entry which is preliminary data.</text>
</comment>
<evidence type="ECO:0000256" key="9">
    <source>
        <dbReference type="ARBA" id="ARBA00022840"/>
    </source>
</evidence>
<dbReference type="PANTHER" id="PTHR43107">
    <property type="entry name" value="LONG-CHAIN FATTY ACID TRANSPORT PROTEIN"/>
    <property type="match status" value="1"/>
</dbReference>
<comment type="subcellular location">
    <subcellularLocation>
        <location evidence="1">Cell membrane</location>
        <topology evidence="1">Multi-pass membrane protein</topology>
    </subcellularLocation>
    <subcellularLocation>
        <location evidence="17">Peroxisome membrane</location>
    </subcellularLocation>
</comment>
<dbReference type="EC" id="6.2.1.3" evidence="14"/>
<dbReference type="NCBIfam" id="NF006134">
    <property type="entry name" value="PRK08279.1"/>
    <property type="match status" value="1"/>
</dbReference>
<keyword evidence="7" id="KW-0547">Nucleotide-binding</keyword>
<reference evidence="23" key="1">
    <citation type="submission" date="2023-03" db="EMBL/GenBank/DDBJ databases">
        <authorList>
            <person name="Steffen K."/>
            <person name="Cardenas P."/>
        </authorList>
    </citation>
    <scope>NUCLEOTIDE SEQUENCE</scope>
</reference>
<dbReference type="InterPro" id="IPR000873">
    <property type="entry name" value="AMP-dep_synth/lig_dom"/>
</dbReference>
<keyword evidence="6" id="KW-0812">Transmembrane</keyword>
<dbReference type="GO" id="GO:0004467">
    <property type="term" value="F:long-chain fatty acid-CoA ligase activity"/>
    <property type="evidence" value="ECO:0007669"/>
    <property type="project" value="UniProtKB-EC"/>
</dbReference>
<keyword evidence="12" id="KW-0472">Membrane</keyword>
<keyword evidence="8" id="KW-0443">Lipid metabolism</keyword>
<keyword evidence="8" id="KW-0276">Fatty acid metabolism</keyword>
<dbReference type="Gene3D" id="3.30.300.30">
    <property type="match status" value="1"/>
</dbReference>
<dbReference type="PROSITE" id="PS00455">
    <property type="entry name" value="AMP_BINDING"/>
    <property type="match status" value="1"/>
</dbReference>
<evidence type="ECO:0000256" key="18">
    <source>
        <dbReference type="ARBA" id="ARBA00048666"/>
    </source>
</evidence>
<keyword evidence="11" id="KW-0445">Lipid transport</keyword>
<dbReference type="InterPro" id="IPR042099">
    <property type="entry name" value="ANL_N_sf"/>
</dbReference>
<keyword evidence="5" id="KW-0436">Ligase</keyword>
<evidence type="ECO:0000256" key="21">
    <source>
        <dbReference type="ARBA" id="ARBA00078285"/>
    </source>
</evidence>
<evidence type="ECO:0000256" key="14">
    <source>
        <dbReference type="ARBA" id="ARBA00026121"/>
    </source>
</evidence>
<keyword evidence="24" id="KW-1185">Reference proteome</keyword>
<sequence length="651" mass="72547">MAFPSRALVITAVTALFLYVFGFPFRAAVGLCLVTFLVTGRAYLRLFIKTFPRDLWMGKNLFHMLHYAWMHKRQRKILPDLFEEQVERTPDKMAVVYANDDHRWTFRDLNSYANSVANYFSRLGLRKGDTVALFMENSPEYIGLYLGLWKIGVVVAFVNHNLRHESLTHCVRVAKSRALVFSSSLAAAVADVMDELEAGGGIEVGRMCFAVCGEPAGHGGGSFKRLDQELQGMSTSPPPLLAGKEADDKACFVYTSGTTGLPKACVIRHTRFFMMTHGIHLFAAVTPDDVVYNSLPLYHTSGGILAAGQMLFWGSTLVLRRKFSASNFFVDCVKHKCTVMFHIGELCRYLMAQPGRPTDTQHCLRLAIGNGLRLQIWKQFQKRFFIQRIIEFYGSTEGNVNVVNYKGTPGACGTVSVIIPALNPLKLLKVDGNGKHVRDSNGYCVLADVGERGEAAGQISVRLTHRRFDGYEDKKATSKKVLRNVFKPGDEFFLSGDIMKMDEEGYVYFCDRTGDTFRWKGENVSTMEVEGVVQQILDHRDVTVYGVEVPGMEGRAGMAAIVGTEETVNLAKLLQQLSLSLPAYAVPLFVRLSSSATTTGTLKLKKVDLRNEGYDVDKVPDPVFFLHPLLKTYVSLTNELQAEIANGNIRL</sequence>
<keyword evidence="4" id="KW-1003">Cell membrane</keyword>
<feature type="domain" description="AMP-dependent synthetase/ligase" evidence="22">
    <location>
        <begin position="82"/>
        <end position="431"/>
    </location>
</feature>
<evidence type="ECO:0000256" key="17">
    <source>
        <dbReference type="ARBA" id="ARBA00046271"/>
    </source>
</evidence>
<evidence type="ECO:0000256" key="12">
    <source>
        <dbReference type="ARBA" id="ARBA00023136"/>
    </source>
</evidence>
<dbReference type="GO" id="GO:0005789">
    <property type="term" value="C:endoplasmic reticulum membrane"/>
    <property type="evidence" value="ECO:0007669"/>
    <property type="project" value="TreeGrafter"/>
</dbReference>
<gene>
    <name evidence="23" type="ORF">GBAR_LOCUS21750</name>
</gene>